<dbReference type="Pfam" id="PF19290">
    <property type="entry name" value="PmbA_TldD_2nd"/>
    <property type="match status" value="1"/>
</dbReference>
<dbReference type="Pfam" id="PF19289">
    <property type="entry name" value="PmbA_TldD_3rd"/>
    <property type="match status" value="1"/>
</dbReference>
<dbReference type="SUPFAM" id="SSF111283">
    <property type="entry name" value="Putative modulator of DNA gyrase, PmbA/TldD"/>
    <property type="match status" value="1"/>
</dbReference>
<evidence type="ECO:0000259" key="2">
    <source>
        <dbReference type="Pfam" id="PF01523"/>
    </source>
</evidence>
<evidence type="ECO:0000313" key="6">
    <source>
        <dbReference type="Proteomes" id="UP000031656"/>
    </source>
</evidence>
<dbReference type="InterPro" id="IPR036059">
    <property type="entry name" value="TldD/PmbA_sf"/>
</dbReference>
<keyword evidence="5" id="KW-0645">Protease</keyword>
<accession>A0A067Z6N2</accession>
<evidence type="ECO:0000256" key="1">
    <source>
        <dbReference type="ARBA" id="ARBA00005836"/>
    </source>
</evidence>
<reference evidence="5 6" key="1">
    <citation type="journal article" date="2015" name="Appl. Microbiol. Biotechnol.">
        <title>The consequence of an additional NADH dehydrogenase paralog on the growth of Gluconobacter oxydans DSM3504.</title>
        <authorList>
            <person name="Kostner D."/>
            <person name="Luchterhand B."/>
            <person name="Junker A."/>
            <person name="Volland S."/>
            <person name="Daniel R."/>
            <person name="Buchs J."/>
            <person name="Liebl W."/>
            <person name="Ehrenreich A."/>
        </authorList>
    </citation>
    <scope>NUCLEOTIDE SEQUENCE [LARGE SCALE GENOMIC DNA]</scope>
    <source>
        <strain evidence="5">DSM 3504</strain>
    </source>
</reference>
<dbReference type="EMBL" id="CP004373">
    <property type="protein sequence ID" value="AHK71330.1"/>
    <property type="molecule type" value="Genomic_DNA"/>
</dbReference>
<keyword evidence="5" id="KW-0378">Hydrolase</keyword>
<dbReference type="PANTHER" id="PTHR43421">
    <property type="entry name" value="METALLOPROTEASE PMBA"/>
    <property type="match status" value="1"/>
</dbReference>
<dbReference type="InterPro" id="IPR045569">
    <property type="entry name" value="Metalloprtase-TldD/E_C"/>
</dbReference>
<dbReference type="GO" id="GO:0005829">
    <property type="term" value="C:cytosol"/>
    <property type="evidence" value="ECO:0007669"/>
    <property type="project" value="TreeGrafter"/>
</dbReference>
<dbReference type="InterPro" id="IPR002510">
    <property type="entry name" value="Metalloprtase-TldD/E_N"/>
</dbReference>
<evidence type="ECO:0000313" key="5">
    <source>
        <dbReference type="EMBL" id="AHK71330.1"/>
    </source>
</evidence>
<sequence>MLQRHEISRLRQDFEQIADRAFSFGKTVHADDVQISLQETESWTVGARNRKPLQRNSSIRRNAFVSVICDGIRASAATTDFSPDAIKRALQAATDIARYGERDDLAAFADTSEYCSEIRDLDLYHPWDIAYPDALELALQTEESAFAVDACIHQTEGASVWSSAGLSFLASSRGFTGSVPWSQHGIACSPVAMRDGARQVESWSTSGRRATQLESPEQVGRISGTRALQAIGGRQIPTGTYRILIDAPTATGLLGEFMRAVSGPLLRQGNSFLAGALGQAAFAEHVSISENPFLLQGNSSAPYDADGIAGTQRHVVERGILKGYFLDLYSARFLKMAPTGNGGQTYNMQISSSLTQPSDTQDEMLRKLGTGLLITHMAGSSDLTTGTFSRAVRGAWVQDGRIVHPVAGVTIASNLREMFAGIVALGADAVERGPFRTGSWLLENMSVGGSA</sequence>
<dbReference type="Gene3D" id="3.30.2290.10">
    <property type="entry name" value="PmbA/TldD superfamily"/>
    <property type="match status" value="1"/>
</dbReference>
<dbReference type="InterPro" id="IPR047657">
    <property type="entry name" value="PmbA"/>
</dbReference>
<dbReference type="Pfam" id="PF01523">
    <property type="entry name" value="PmbA_TldD_1st"/>
    <property type="match status" value="1"/>
</dbReference>
<feature type="domain" description="Metalloprotease TldD/E N-terminal" evidence="2">
    <location>
        <begin position="34"/>
        <end position="97"/>
    </location>
</feature>
<dbReference type="Proteomes" id="UP000031656">
    <property type="component" value="Chromosome"/>
</dbReference>
<evidence type="ECO:0000259" key="3">
    <source>
        <dbReference type="Pfam" id="PF19289"/>
    </source>
</evidence>
<dbReference type="GO" id="GO:0008237">
    <property type="term" value="F:metallopeptidase activity"/>
    <property type="evidence" value="ECO:0007669"/>
    <property type="project" value="InterPro"/>
</dbReference>
<name>A0A067Z6N2_GLUOY</name>
<gene>
    <name evidence="5" type="primary">pmbA1</name>
    <name evidence="5" type="ORF">GLS_c14420</name>
</gene>
<feature type="domain" description="Metalloprotease TldD/E C-terminal" evidence="3">
    <location>
        <begin position="238"/>
        <end position="449"/>
    </location>
</feature>
<proteinExistence type="inferred from homology"/>
<comment type="similarity">
    <text evidence="1">Belongs to the peptidase U62 family.</text>
</comment>
<dbReference type="InterPro" id="IPR045570">
    <property type="entry name" value="Metalloprtase-TldD/E_cen_dom"/>
</dbReference>
<dbReference type="KEGG" id="goy:GLS_c14420"/>
<dbReference type="GeneID" id="56905663"/>
<dbReference type="RefSeq" id="WP_052327514.1">
    <property type="nucleotide sequence ID" value="NZ_CP004373.1"/>
</dbReference>
<dbReference type="HOGENOM" id="CLU_026425_0_0_5"/>
<feature type="domain" description="Metalloprotease TldD/E central" evidence="4">
    <location>
        <begin position="124"/>
        <end position="229"/>
    </location>
</feature>
<dbReference type="AlphaFoldDB" id="A0A067Z6N2"/>
<evidence type="ECO:0000259" key="4">
    <source>
        <dbReference type="Pfam" id="PF19290"/>
    </source>
</evidence>
<protein>
    <submittedName>
        <fullName evidence="5">Putative Zn-dependent protease PmbA</fullName>
    </submittedName>
</protein>
<dbReference type="PANTHER" id="PTHR43421:SF1">
    <property type="entry name" value="METALLOPROTEASE PMBA"/>
    <property type="match status" value="1"/>
</dbReference>
<organism evidence="5 6">
    <name type="scientific">Gluconobacter oxydans DSM 3504</name>
    <dbReference type="NCBI Taxonomy" id="1288313"/>
    <lineage>
        <taxon>Bacteria</taxon>
        <taxon>Pseudomonadati</taxon>
        <taxon>Pseudomonadota</taxon>
        <taxon>Alphaproteobacteria</taxon>
        <taxon>Acetobacterales</taxon>
        <taxon>Acetobacteraceae</taxon>
        <taxon>Gluconobacter</taxon>
    </lineage>
</organism>
<dbReference type="GO" id="GO:0006508">
    <property type="term" value="P:proteolysis"/>
    <property type="evidence" value="ECO:0007669"/>
    <property type="project" value="UniProtKB-KW"/>
</dbReference>
<dbReference type="InterPro" id="IPR035068">
    <property type="entry name" value="TldD/PmbA_N"/>
</dbReference>